<name>A0A5B1CCE6_9BACT</name>
<feature type="signal peptide" evidence="2">
    <location>
        <begin position="1"/>
        <end position="23"/>
    </location>
</feature>
<protein>
    <recommendedName>
        <fullName evidence="3">Ice-binding protein C-terminal domain-containing protein</fullName>
    </recommendedName>
</protein>
<evidence type="ECO:0000256" key="1">
    <source>
        <dbReference type="SAM" id="MobiDB-lite"/>
    </source>
</evidence>
<evidence type="ECO:0000259" key="3">
    <source>
        <dbReference type="Pfam" id="PF07589"/>
    </source>
</evidence>
<feature type="region of interest" description="Disordered" evidence="1">
    <location>
        <begin position="36"/>
        <end position="61"/>
    </location>
</feature>
<reference evidence="4 5" key="1">
    <citation type="submission" date="2019-08" db="EMBL/GenBank/DDBJ databases">
        <title>Deep-cultivation of Planctomycetes and their phenomic and genomic characterization uncovers novel biology.</title>
        <authorList>
            <person name="Wiegand S."/>
            <person name="Jogler M."/>
            <person name="Boedeker C."/>
            <person name="Pinto D."/>
            <person name="Vollmers J."/>
            <person name="Rivas-Marin E."/>
            <person name="Kohn T."/>
            <person name="Peeters S.H."/>
            <person name="Heuer A."/>
            <person name="Rast P."/>
            <person name="Oberbeckmann S."/>
            <person name="Bunk B."/>
            <person name="Jeske O."/>
            <person name="Meyerdierks A."/>
            <person name="Storesund J.E."/>
            <person name="Kallscheuer N."/>
            <person name="Luecker S."/>
            <person name="Lage O.M."/>
            <person name="Pohl T."/>
            <person name="Merkel B.J."/>
            <person name="Hornburger P."/>
            <person name="Mueller R.-W."/>
            <person name="Bruemmer F."/>
            <person name="Labrenz M."/>
            <person name="Spormann A.M."/>
            <person name="Op Den Camp H."/>
            <person name="Overmann J."/>
            <person name="Amann R."/>
            <person name="Jetten M.S.M."/>
            <person name="Mascher T."/>
            <person name="Medema M.H."/>
            <person name="Devos D.P."/>
            <person name="Kaster A.-K."/>
            <person name="Ovreas L."/>
            <person name="Rohde M."/>
            <person name="Galperin M.Y."/>
            <person name="Jogler C."/>
        </authorList>
    </citation>
    <scope>NUCLEOTIDE SEQUENCE [LARGE SCALE GENOMIC DNA]</scope>
    <source>
        <strain evidence="4 5">LF1</strain>
    </source>
</reference>
<dbReference type="AlphaFoldDB" id="A0A5B1CCE6"/>
<dbReference type="InterPro" id="IPR013424">
    <property type="entry name" value="Ice-binding_C"/>
</dbReference>
<dbReference type="OrthoDB" id="281607at2"/>
<feature type="chain" id="PRO_5022955221" description="Ice-binding protein C-terminal domain-containing protein" evidence="2">
    <location>
        <begin position="24"/>
        <end position="282"/>
    </location>
</feature>
<proteinExistence type="predicted"/>
<gene>
    <name evidence="4" type="ORF">LF1_04010</name>
</gene>
<comment type="caution">
    <text evidence="4">The sequence shown here is derived from an EMBL/GenBank/DDBJ whole genome shotgun (WGS) entry which is preliminary data.</text>
</comment>
<dbReference type="EMBL" id="VRLW01000001">
    <property type="protein sequence ID" value="KAA1257911.1"/>
    <property type="molecule type" value="Genomic_DNA"/>
</dbReference>
<dbReference type="Proteomes" id="UP000322699">
    <property type="component" value="Unassembled WGS sequence"/>
</dbReference>
<keyword evidence="2" id="KW-0732">Signal</keyword>
<organism evidence="4 5">
    <name type="scientific">Rubripirellula obstinata</name>
    <dbReference type="NCBI Taxonomy" id="406547"/>
    <lineage>
        <taxon>Bacteria</taxon>
        <taxon>Pseudomonadati</taxon>
        <taxon>Planctomycetota</taxon>
        <taxon>Planctomycetia</taxon>
        <taxon>Pirellulales</taxon>
        <taxon>Pirellulaceae</taxon>
        <taxon>Rubripirellula</taxon>
    </lineage>
</organism>
<dbReference type="Pfam" id="PF07589">
    <property type="entry name" value="PEP-CTERM"/>
    <property type="match status" value="1"/>
</dbReference>
<dbReference type="RefSeq" id="WP_068267238.1">
    <property type="nucleotide sequence ID" value="NZ_LWSK01000174.1"/>
</dbReference>
<feature type="compositionally biased region" description="Gly residues" evidence="1">
    <location>
        <begin position="37"/>
        <end position="49"/>
    </location>
</feature>
<feature type="domain" description="Ice-binding protein C-terminal" evidence="3">
    <location>
        <begin position="257"/>
        <end position="280"/>
    </location>
</feature>
<keyword evidence="5" id="KW-1185">Reference proteome</keyword>
<evidence type="ECO:0000313" key="5">
    <source>
        <dbReference type="Proteomes" id="UP000322699"/>
    </source>
</evidence>
<evidence type="ECO:0000256" key="2">
    <source>
        <dbReference type="SAM" id="SignalP"/>
    </source>
</evidence>
<evidence type="ECO:0000313" key="4">
    <source>
        <dbReference type="EMBL" id="KAA1257911.1"/>
    </source>
</evidence>
<sequence precursor="true">MKYTSLVAICVVAVACTIQTASAAVIYSDTFSRTTGSGDGNGNPAGTGNGASDWGSADNGAGGTATAAWSAGRNGGLTGGAQFTTNGTRAHLFSGAAHTTFNAATSAPAGFTVAFDFSRIDTGVVAAPSNGLLAVGTGYDETVNEFSPFEVSGNSQFAVLFQQANNGNAANGEIFVDGTSQGTFDYLDPVAEHSVLLSFIPTTAGAYGATDDIAASVTVNGASVFSGTVQGGADFGDLGFATNLFTAPYIDNLVVTAVPEPGSAIALASLASVGLLRRKRKS</sequence>
<feature type="compositionally biased region" description="Low complexity" evidence="1">
    <location>
        <begin position="50"/>
        <end position="61"/>
    </location>
</feature>
<dbReference type="NCBIfam" id="TIGR02595">
    <property type="entry name" value="PEP_CTERM"/>
    <property type="match status" value="1"/>
</dbReference>
<accession>A0A5B1CCE6</accession>
<dbReference type="PROSITE" id="PS51257">
    <property type="entry name" value="PROKAR_LIPOPROTEIN"/>
    <property type="match status" value="1"/>
</dbReference>